<dbReference type="SUPFAM" id="SSF102405">
    <property type="entry name" value="MCP/YpsA-like"/>
    <property type="match status" value="1"/>
</dbReference>
<name>A0ABP9MHM1_9HYPH</name>
<dbReference type="Proteomes" id="UP001501525">
    <property type="component" value="Unassembled WGS sequence"/>
</dbReference>
<protein>
    <recommendedName>
        <fullName evidence="3">AMP nucleosidase</fullName>
    </recommendedName>
</protein>
<dbReference type="Gene3D" id="3.40.50.450">
    <property type="match status" value="1"/>
</dbReference>
<dbReference type="PANTHER" id="PTHR43393:SF3">
    <property type="entry name" value="LYSINE DECARBOXYLASE-LIKE PROTEIN"/>
    <property type="match status" value="1"/>
</dbReference>
<dbReference type="InterPro" id="IPR052341">
    <property type="entry name" value="LOG_family_nucleotidases"/>
</dbReference>
<dbReference type="EMBL" id="BAABIY010000012">
    <property type="protein sequence ID" value="GAA5096842.1"/>
    <property type="molecule type" value="Genomic_DNA"/>
</dbReference>
<reference evidence="2" key="1">
    <citation type="journal article" date="2019" name="Int. J. Syst. Evol. Microbiol.">
        <title>The Global Catalogue of Microorganisms (GCM) 10K type strain sequencing project: providing services to taxonomists for standard genome sequencing and annotation.</title>
        <authorList>
            <consortium name="The Broad Institute Genomics Platform"/>
            <consortium name="The Broad Institute Genome Sequencing Center for Infectious Disease"/>
            <person name="Wu L."/>
            <person name="Ma J."/>
        </authorList>
    </citation>
    <scope>NUCLEOTIDE SEQUENCE [LARGE SCALE GENOMIC DNA]</scope>
    <source>
        <strain evidence="2">JCM 17706</strain>
    </source>
</reference>
<dbReference type="PANTHER" id="PTHR43393">
    <property type="entry name" value="CYTOKININ RIBOSIDE 5'-MONOPHOSPHATE PHOSPHORIBOHYDROLASE"/>
    <property type="match status" value="1"/>
</dbReference>
<evidence type="ECO:0000313" key="1">
    <source>
        <dbReference type="EMBL" id="GAA5096842.1"/>
    </source>
</evidence>
<proteinExistence type="predicted"/>
<keyword evidence="2" id="KW-1185">Reference proteome</keyword>
<evidence type="ECO:0008006" key="3">
    <source>
        <dbReference type="Google" id="ProtNLM"/>
    </source>
</evidence>
<gene>
    <name evidence="1" type="ORF">GCM10023260_06150</name>
</gene>
<evidence type="ECO:0000313" key="2">
    <source>
        <dbReference type="Proteomes" id="UP001501525"/>
    </source>
</evidence>
<organism evidence="1 2">
    <name type="scientific">Bartonella acomydis</name>
    <dbReference type="NCBI Taxonomy" id="686234"/>
    <lineage>
        <taxon>Bacteria</taxon>
        <taxon>Pseudomonadati</taxon>
        <taxon>Pseudomonadota</taxon>
        <taxon>Alphaproteobacteria</taxon>
        <taxon>Hyphomicrobiales</taxon>
        <taxon>Bartonellaceae</taxon>
        <taxon>Bartonella</taxon>
    </lineage>
</organism>
<comment type="caution">
    <text evidence="1">The sequence shown here is derived from an EMBL/GenBank/DDBJ whole genome shotgun (WGS) entry which is preliminary data.</text>
</comment>
<accession>A0ABP9MHM1</accession>
<sequence length="57" mass="6697">MKQVPILLFCKEFWHNVINFDYLSEQGTISPSDIDLVKFVNSVAEAFKEIRSFYKLP</sequence>